<evidence type="ECO:0000256" key="5">
    <source>
        <dbReference type="ARBA" id="ARBA00023136"/>
    </source>
</evidence>
<dbReference type="RefSeq" id="WP_091530135.1">
    <property type="nucleotide sequence ID" value="NZ_LT629772.1"/>
</dbReference>
<keyword evidence="4" id="KW-0805">Transcription regulation</keyword>
<feature type="transmembrane region" description="Helical" evidence="7">
    <location>
        <begin position="91"/>
        <end position="114"/>
    </location>
</feature>
<comment type="subcellular location">
    <subcellularLocation>
        <location evidence="1">Membrane</location>
        <topology evidence="1">Single-pass membrane protein</topology>
    </subcellularLocation>
</comment>
<dbReference type="STRING" id="630515.SAMN04489812_5651"/>
<dbReference type="OrthoDB" id="5242431at2"/>
<evidence type="ECO:0000313" key="9">
    <source>
        <dbReference type="EMBL" id="SDT40680.1"/>
    </source>
</evidence>
<evidence type="ECO:0000256" key="1">
    <source>
        <dbReference type="ARBA" id="ARBA00004167"/>
    </source>
</evidence>
<organism evidence="9 10">
    <name type="scientific">Microlunatus soli</name>
    <dbReference type="NCBI Taxonomy" id="630515"/>
    <lineage>
        <taxon>Bacteria</taxon>
        <taxon>Bacillati</taxon>
        <taxon>Actinomycetota</taxon>
        <taxon>Actinomycetes</taxon>
        <taxon>Propionibacteriales</taxon>
        <taxon>Propionibacteriaceae</taxon>
        <taxon>Microlunatus</taxon>
    </lineage>
</organism>
<dbReference type="PANTHER" id="PTHR37461">
    <property type="entry name" value="ANTI-SIGMA-K FACTOR RSKA"/>
    <property type="match status" value="1"/>
</dbReference>
<accession>A0A1H2A442</accession>
<dbReference type="GO" id="GO:0016989">
    <property type="term" value="F:sigma factor antagonist activity"/>
    <property type="evidence" value="ECO:0007669"/>
    <property type="project" value="TreeGrafter"/>
</dbReference>
<evidence type="ECO:0000256" key="2">
    <source>
        <dbReference type="ARBA" id="ARBA00022692"/>
    </source>
</evidence>
<dbReference type="InterPro" id="IPR051474">
    <property type="entry name" value="Anti-sigma-K/W_factor"/>
</dbReference>
<dbReference type="InterPro" id="IPR027383">
    <property type="entry name" value="Znf_put"/>
</dbReference>
<evidence type="ECO:0000256" key="4">
    <source>
        <dbReference type="ARBA" id="ARBA00023015"/>
    </source>
</evidence>
<dbReference type="Proteomes" id="UP000199103">
    <property type="component" value="Chromosome I"/>
</dbReference>
<reference evidence="9 10" key="1">
    <citation type="submission" date="2016-10" db="EMBL/GenBank/DDBJ databases">
        <authorList>
            <person name="de Groot N.N."/>
        </authorList>
    </citation>
    <scope>NUCLEOTIDE SEQUENCE [LARGE SCALE GENOMIC DNA]</scope>
    <source>
        <strain evidence="9 10">DSM 21800</strain>
    </source>
</reference>
<dbReference type="EMBL" id="LT629772">
    <property type="protein sequence ID" value="SDT40680.1"/>
    <property type="molecule type" value="Genomic_DNA"/>
</dbReference>
<evidence type="ECO:0000256" key="6">
    <source>
        <dbReference type="ARBA" id="ARBA00023163"/>
    </source>
</evidence>
<keyword evidence="6" id="KW-0804">Transcription</keyword>
<evidence type="ECO:0000259" key="8">
    <source>
        <dbReference type="Pfam" id="PF13490"/>
    </source>
</evidence>
<evidence type="ECO:0000256" key="7">
    <source>
        <dbReference type="SAM" id="Phobius"/>
    </source>
</evidence>
<sequence>MNCSQTQQDLGVYVLGMLDPDERDAVRRHVADCPFCRTELAELEELPAILGKLLPADLAALRADAVTTPAPPREGLSRLLARAERLRRRRWGWLALAAAVLIFALAGVTTFMIIRPVPGPSPQPSMSWAATDQTSGVRAAAEMSQQPGGAEIRLDLHGVPAGTVCRLIVRSTDGTSTTAGSWQADYAGTAQVTLSTSVDLNKIAALTISDRAGHRLLRLSR</sequence>
<dbReference type="Pfam" id="PF13490">
    <property type="entry name" value="zf-HC2"/>
    <property type="match status" value="1"/>
</dbReference>
<keyword evidence="9" id="KW-0863">Zinc-finger</keyword>
<dbReference type="Gene3D" id="1.10.10.1320">
    <property type="entry name" value="Anti-sigma factor, zinc-finger domain"/>
    <property type="match status" value="1"/>
</dbReference>
<protein>
    <submittedName>
        <fullName evidence="9">Putative zinc-finger</fullName>
    </submittedName>
</protein>
<keyword evidence="5 7" id="KW-0472">Membrane</keyword>
<proteinExistence type="predicted"/>
<keyword evidence="3 7" id="KW-1133">Transmembrane helix</keyword>
<dbReference type="AlphaFoldDB" id="A0A1H2A442"/>
<dbReference type="GO" id="GO:0008270">
    <property type="term" value="F:zinc ion binding"/>
    <property type="evidence" value="ECO:0007669"/>
    <property type="project" value="UniProtKB-KW"/>
</dbReference>
<dbReference type="InterPro" id="IPR041916">
    <property type="entry name" value="Anti_sigma_zinc_sf"/>
</dbReference>
<gene>
    <name evidence="9" type="ORF">SAMN04489812_5651</name>
</gene>
<dbReference type="GO" id="GO:0016020">
    <property type="term" value="C:membrane"/>
    <property type="evidence" value="ECO:0007669"/>
    <property type="project" value="UniProtKB-SubCell"/>
</dbReference>
<name>A0A1H2A442_9ACTN</name>
<keyword evidence="2 7" id="KW-0812">Transmembrane</keyword>
<keyword evidence="9" id="KW-0862">Zinc</keyword>
<evidence type="ECO:0000313" key="10">
    <source>
        <dbReference type="Proteomes" id="UP000199103"/>
    </source>
</evidence>
<feature type="domain" description="Putative zinc-finger" evidence="8">
    <location>
        <begin position="3"/>
        <end position="37"/>
    </location>
</feature>
<dbReference type="PANTHER" id="PTHR37461:SF1">
    <property type="entry name" value="ANTI-SIGMA-K FACTOR RSKA"/>
    <property type="match status" value="1"/>
</dbReference>
<keyword evidence="9" id="KW-0479">Metal-binding</keyword>
<evidence type="ECO:0000256" key="3">
    <source>
        <dbReference type="ARBA" id="ARBA00022989"/>
    </source>
</evidence>
<keyword evidence="10" id="KW-1185">Reference proteome</keyword>
<dbReference type="GO" id="GO:0006417">
    <property type="term" value="P:regulation of translation"/>
    <property type="evidence" value="ECO:0007669"/>
    <property type="project" value="TreeGrafter"/>
</dbReference>